<dbReference type="EMBL" id="AP010904">
    <property type="protein sequence ID" value="BAH74184.1"/>
    <property type="molecule type" value="Genomic_DNA"/>
</dbReference>
<dbReference type="PANTHER" id="PTHR43298:SF2">
    <property type="entry name" value="FMN_FAD EXPORTER YEEO-RELATED"/>
    <property type="match status" value="1"/>
</dbReference>
<dbReference type="HOGENOM" id="CLU_012893_6_5_7"/>
<dbReference type="InterPro" id="IPR002528">
    <property type="entry name" value="MATE_fam"/>
</dbReference>
<dbReference type="GO" id="GO:0042910">
    <property type="term" value="F:xenobiotic transmembrane transporter activity"/>
    <property type="evidence" value="ECO:0007669"/>
    <property type="project" value="InterPro"/>
</dbReference>
<gene>
    <name evidence="11" type="ordered locus">DMR_06930</name>
</gene>
<feature type="transmembrane region" description="Helical" evidence="10">
    <location>
        <begin position="448"/>
        <end position="470"/>
    </location>
</feature>
<feature type="transmembrane region" description="Helical" evidence="10">
    <location>
        <begin position="82"/>
        <end position="104"/>
    </location>
</feature>
<dbReference type="GO" id="GO:0015297">
    <property type="term" value="F:antiporter activity"/>
    <property type="evidence" value="ECO:0007669"/>
    <property type="project" value="UniProtKB-KW"/>
</dbReference>
<feature type="transmembrane region" description="Helical" evidence="10">
    <location>
        <begin position="190"/>
        <end position="210"/>
    </location>
</feature>
<evidence type="ECO:0000256" key="5">
    <source>
        <dbReference type="ARBA" id="ARBA00022692"/>
    </source>
</evidence>
<keyword evidence="2" id="KW-0813">Transport</keyword>
<feature type="transmembrane region" description="Helical" evidence="10">
    <location>
        <begin position="39"/>
        <end position="62"/>
    </location>
</feature>
<feature type="transmembrane region" description="Helical" evidence="10">
    <location>
        <begin position="160"/>
        <end position="183"/>
    </location>
</feature>
<feature type="transmembrane region" description="Helical" evidence="10">
    <location>
        <begin position="314"/>
        <end position="336"/>
    </location>
</feature>
<dbReference type="KEGG" id="dma:DMR_06930"/>
<dbReference type="eggNOG" id="COG0534">
    <property type="taxonomic scope" value="Bacteria"/>
</dbReference>
<feature type="transmembrane region" description="Helical" evidence="10">
    <location>
        <begin position="393"/>
        <end position="414"/>
    </location>
</feature>
<dbReference type="PIRSF" id="PIRSF006603">
    <property type="entry name" value="DinF"/>
    <property type="match status" value="1"/>
</dbReference>
<name>C4XJ20_SOLM1</name>
<dbReference type="InterPro" id="IPR050222">
    <property type="entry name" value="MATE_MdtK"/>
</dbReference>
<keyword evidence="4" id="KW-1003">Cell membrane</keyword>
<proteinExistence type="predicted"/>
<keyword evidence="3" id="KW-0050">Antiport</keyword>
<feature type="transmembrane region" description="Helical" evidence="10">
    <location>
        <begin position="222"/>
        <end position="244"/>
    </location>
</feature>
<keyword evidence="5 10" id="KW-0812">Transmembrane</keyword>
<evidence type="ECO:0000313" key="11">
    <source>
        <dbReference type="EMBL" id="BAH74184.1"/>
    </source>
</evidence>
<keyword evidence="8 10" id="KW-0472">Membrane</keyword>
<feature type="transmembrane region" description="Helical" evidence="10">
    <location>
        <begin position="421"/>
        <end position="442"/>
    </location>
</feature>
<dbReference type="InterPro" id="IPR048279">
    <property type="entry name" value="MdtK-like"/>
</dbReference>
<evidence type="ECO:0000256" key="9">
    <source>
        <dbReference type="ARBA" id="ARBA00031636"/>
    </source>
</evidence>
<sequence length="490" mass="51340">MPQPAPSPSPGIPPGCNTRPPIVGDQRRRLMQRWHGPGGIAHVLRIGLPLLAGMGSITAMHLTDRIFLGWYSQDALAASLPAGATFFLLTSFFLGTAGYAGVLVAQHVGAGQTDKVGRVVWQGVWFALASFAPLILLALAAGPIFAAMGHPAEVRSLEETYYRVLMLGAGFMVLEAALAAFFSGRGLTRVVMCVNIGGAILNIPLNYLLIFGNWGLPSLGVAGSALATVTAWAAMAGAYGLLIFTRRNDGLYGVFRGRAFDRPLFARLVRLGMPGGAQVFLDVFAATVFIALAGRIGKAELTATSIVLSANTPAFLPLIGLSQGLAVIVGQSMGAGKPAEAVRAAGSAVRIMAIYMVIMAAVFLGFPDQLALIFSPNEADASFGAALAYCRPLFAWVVVLGFCDVVIHAAFGVLRGAGDTRYLMVAAALVSAFALVAPAWLAVTAFSFGVVGLWGVFAFYAAVMAVVLWLRCRGGAWQTLRLVRPAGDGH</sequence>
<organism evidence="11 12">
    <name type="scientific">Solidesulfovibrio magneticus (strain ATCC 700980 / DSM 13731 / RS-1)</name>
    <name type="common">Desulfovibrio magneticus</name>
    <dbReference type="NCBI Taxonomy" id="573370"/>
    <lineage>
        <taxon>Bacteria</taxon>
        <taxon>Pseudomonadati</taxon>
        <taxon>Thermodesulfobacteriota</taxon>
        <taxon>Desulfovibrionia</taxon>
        <taxon>Desulfovibrionales</taxon>
        <taxon>Desulfovibrionaceae</taxon>
        <taxon>Solidesulfovibrio</taxon>
    </lineage>
</organism>
<feature type="transmembrane region" description="Helical" evidence="10">
    <location>
        <begin position="264"/>
        <end position="294"/>
    </location>
</feature>
<comment type="subcellular location">
    <subcellularLocation>
        <location evidence="1">Cell membrane</location>
        <topology evidence="1">Multi-pass membrane protein</topology>
    </subcellularLocation>
</comment>
<evidence type="ECO:0000256" key="7">
    <source>
        <dbReference type="ARBA" id="ARBA00023065"/>
    </source>
</evidence>
<dbReference type="Proteomes" id="UP000009071">
    <property type="component" value="Chromosome"/>
</dbReference>
<dbReference type="Pfam" id="PF01554">
    <property type="entry name" value="MatE"/>
    <property type="match status" value="2"/>
</dbReference>
<dbReference type="AlphaFoldDB" id="C4XJ20"/>
<evidence type="ECO:0000256" key="10">
    <source>
        <dbReference type="SAM" id="Phobius"/>
    </source>
</evidence>
<dbReference type="NCBIfam" id="TIGR00797">
    <property type="entry name" value="matE"/>
    <property type="match status" value="1"/>
</dbReference>
<accession>C4XJ20</accession>
<evidence type="ECO:0000256" key="2">
    <source>
        <dbReference type="ARBA" id="ARBA00022448"/>
    </source>
</evidence>
<evidence type="ECO:0000256" key="6">
    <source>
        <dbReference type="ARBA" id="ARBA00022989"/>
    </source>
</evidence>
<dbReference type="GO" id="GO:0006811">
    <property type="term" value="P:monoatomic ion transport"/>
    <property type="evidence" value="ECO:0007669"/>
    <property type="project" value="UniProtKB-KW"/>
</dbReference>
<keyword evidence="6 10" id="KW-1133">Transmembrane helix</keyword>
<protein>
    <recommendedName>
        <fullName evidence="9">Multidrug-efflux transporter</fullName>
    </recommendedName>
</protein>
<feature type="transmembrane region" description="Helical" evidence="10">
    <location>
        <begin position="348"/>
        <end position="366"/>
    </location>
</feature>
<keyword evidence="7" id="KW-0406">Ion transport</keyword>
<evidence type="ECO:0000256" key="3">
    <source>
        <dbReference type="ARBA" id="ARBA00022449"/>
    </source>
</evidence>
<dbReference type="PANTHER" id="PTHR43298">
    <property type="entry name" value="MULTIDRUG RESISTANCE PROTEIN NORM-RELATED"/>
    <property type="match status" value="1"/>
</dbReference>
<evidence type="ECO:0000256" key="8">
    <source>
        <dbReference type="ARBA" id="ARBA00023136"/>
    </source>
</evidence>
<feature type="transmembrane region" description="Helical" evidence="10">
    <location>
        <begin position="124"/>
        <end position="148"/>
    </location>
</feature>
<reference evidence="11 12" key="1">
    <citation type="journal article" date="2009" name="Genome Res.">
        <title>Whole genome sequence of Desulfovibrio magneticus strain RS-1 revealed common gene clusters in magnetotactic bacteria.</title>
        <authorList>
            <person name="Nakazawa H."/>
            <person name="Arakaki A."/>
            <person name="Narita-Yamada S."/>
            <person name="Yashiro I."/>
            <person name="Jinno K."/>
            <person name="Aoki N."/>
            <person name="Tsuruyama A."/>
            <person name="Okamura Y."/>
            <person name="Tanikawa S."/>
            <person name="Fujita N."/>
            <person name="Takeyama H."/>
            <person name="Matsunaga T."/>
        </authorList>
    </citation>
    <scope>NUCLEOTIDE SEQUENCE [LARGE SCALE GENOMIC DNA]</scope>
    <source>
        <strain evidence="12">ATCC 700980 / DSM 13731 / RS-1</strain>
    </source>
</reference>
<keyword evidence="12" id="KW-1185">Reference proteome</keyword>
<evidence type="ECO:0000256" key="4">
    <source>
        <dbReference type="ARBA" id="ARBA00022475"/>
    </source>
</evidence>
<dbReference type="STRING" id="573370.DMR_06930"/>
<evidence type="ECO:0000313" key="12">
    <source>
        <dbReference type="Proteomes" id="UP000009071"/>
    </source>
</evidence>
<evidence type="ECO:0000256" key="1">
    <source>
        <dbReference type="ARBA" id="ARBA00004651"/>
    </source>
</evidence>
<dbReference type="CDD" id="cd13133">
    <property type="entry name" value="MATE_like_7"/>
    <property type="match status" value="1"/>
</dbReference>
<dbReference type="GO" id="GO:0005886">
    <property type="term" value="C:plasma membrane"/>
    <property type="evidence" value="ECO:0007669"/>
    <property type="project" value="UniProtKB-SubCell"/>
</dbReference>